<sequence>MDEKLISSISSLFDGMELFINTKTVVGEPIKIDDTIILPLVDVTCGMAAGGFEKNAQYSGGGGMNAKMSPAAILIIQNGRSRLVNVRNQDALSKIIDLVPEFVNKFKSNKDIDEEAVKRAKAAVKYEFDKAGLESGETES</sequence>
<dbReference type="STRING" id="679200.HMPREF9333_00837"/>
<proteinExistence type="predicted"/>
<keyword evidence="2" id="KW-1185">Reference proteome</keyword>
<comment type="caution">
    <text evidence="1">The sequence shown here is derived from an EMBL/GenBank/DDBJ whole genome shotgun (WGS) entry which is preliminary data.</text>
</comment>
<gene>
    <name evidence="1" type="ORF">HMPREF9333_00837</name>
</gene>
<organism evidence="1 2">
    <name type="scientific">Johnsonella ignava ATCC 51276</name>
    <dbReference type="NCBI Taxonomy" id="679200"/>
    <lineage>
        <taxon>Bacteria</taxon>
        <taxon>Bacillati</taxon>
        <taxon>Bacillota</taxon>
        <taxon>Clostridia</taxon>
        <taxon>Lachnospirales</taxon>
        <taxon>Lachnospiraceae</taxon>
        <taxon>Johnsonella</taxon>
    </lineage>
</organism>
<dbReference type="HOGENOM" id="CLU_115880_1_0_9"/>
<protein>
    <recommendedName>
        <fullName evidence="3">Sporulation protein YtfJ</fullName>
    </recommendedName>
</protein>
<dbReference type="PANTHER" id="PTHR39162">
    <property type="entry name" value="GLL3345 PROTEIN"/>
    <property type="match status" value="1"/>
</dbReference>
<dbReference type="PIRSF" id="PIRSF021377">
    <property type="entry name" value="YtfJ"/>
    <property type="match status" value="1"/>
</dbReference>
<dbReference type="RefSeq" id="WP_005540082.1">
    <property type="nucleotide sequence ID" value="NZ_JH378830.1"/>
</dbReference>
<dbReference type="AlphaFoldDB" id="G5GGZ7"/>
<name>G5GGZ7_9FIRM</name>
<dbReference type="Pfam" id="PF09579">
    <property type="entry name" value="Spore_YtfJ"/>
    <property type="match status" value="1"/>
</dbReference>
<accession>G5GGZ7</accession>
<evidence type="ECO:0008006" key="3">
    <source>
        <dbReference type="Google" id="ProtNLM"/>
    </source>
</evidence>
<dbReference type="OrthoDB" id="1711150at2"/>
<dbReference type="InterPro" id="IPR014229">
    <property type="entry name" value="Spore_YtfJ"/>
</dbReference>
<dbReference type="eggNOG" id="COG3874">
    <property type="taxonomic scope" value="Bacteria"/>
</dbReference>
<dbReference type="PATRIC" id="fig|679200.3.peg.883"/>
<dbReference type="EMBL" id="ACZL01000014">
    <property type="protein sequence ID" value="EHI56055.1"/>
    <property type="molecule type" value="Genomic_DNA"/>
</dbReference>
<dbReference type="PANTHER" id="PTHR39162:SF1">
    <property type="entry name" value="SPORULATION PROTEIN YTFJ"/>
    <property type="match status" value="1"/>
</dbReference>
<evidence type="ECO:0000313" key="1">
    <source>
        <dbReference type="EMBL" id="EHI56055.1"/>
    </source>
</evidence>
<evidence type="ECO:0000313" key="2">
    <source>
        <dbReference type="Proteomes" id="UP000003011"/>
    </source>
</evidence>
<reference evidence="1 2" key="1">
    <citation type="submission" date="2011-08" db="EMBL/GenBank/DDBJ databases">
        <title>The Genome Sequence of Johnsonella ignava ATCC 51276.</title>
        <authorList>
            <consortium name="The Broad Institute Genome Sequencing Platform"/>
            <person name="Earl A."/>
            <person name="Ward D."/>
            <person name="Feldgarden M."/>
            <person name="Gevers D."/>
            <person name="Izard J."/>
            <person name="Blanton J.M."/>
            <person name="Baranova O.V."/>
            <person name="Dewhirst F.E."/>
            <person name="Young S.K."/>
            <person name="Zeng Q."/>
            <person name="Gargeya S."/>
            <person name="Fitzgerald M."/>
            <person name="Haas B."/>
            <person name="Abouelleil A."/>
            <person name="Alvarado L."/>
            <person name="Arachchi H.M."/>
            <person name="Berlin A."/>
            <person name="Brown A."/>
            <person name="Chapman S.B."/>
            <person name="Chen Z."/>
            <person name="Dunbar C."/>
            <person name="Freedman E."/>
            <person name="Gearin G."/>
            <person name="Gellesch M."/>
            <person name="Goldberg J."/>
            <person name="Griggs A."/>
            <person name="Gujja S."/>
            <person name="Heiman D."/>
            <person name="Howarth C."/>
            <person name="Larson L."/>
            <person name="Lui A."/>
            <person name="MacDonald P.J.P."/>
            <person name="Montmayeur A."/>
            <person name="Murphy C."/>
            <person name="Neiman D."/>
            <person name="Pearson M."/>
            <person name="Priest M."/>
            <person name="Roberts A."/>
            <person name="Saif S."/>
            <person name="Shea T."/>
            <person name="Shenoy N."/>
            <person name="Sisk P."/>
            <person name="Stolte C."/>
            <person name="Sykes S."/>
            <person name="Wortman J."/>
            <person name="Nusbaum C."/>
            <person name="Birren B."/>
        </authorList>
    </citation>
    <scope>NUCLEOTIDE SEQUENCE [LARGE SCALE GENOMIC DNA]</scope>
    <source>
        <strain evidence="1 2">ATCC 51276</strain>
    </source>
</reference>
<dbReference type="Proteomes" id="UP000003011">
    <property type="component" value="Unassembled WGS sequence"/>
</dbReference>